<keyword evidence="1" id="KW-0812">Transmembrane</keyword>
<dbReference type="InterPro" id="IPR043993">
    <property type="entry name" value="T4SS_pilin"/>
</dbReference>
<protein>
    <submittedName>
        <fullName evidence="3">Uncharacterized protein</fullName>
    </submittedName>
</protein>
<evidence type="ECO:0000256" key="2">
    <source>
        <dbReference type="SAM" id="SignalP"/>
    </source>
</evidence>
<keyword evidence="2" id="KW-0732">Signal</keyword>
<dbReference type="EMBL" id="MEWZ01000034">
    <property type="protein sequence ID" value="OGC85947.1"/>
    <property type="molecule type" value="Genomic_DNA"/>
</dbReference>
<proteinExistence type="predicted"/>
<dbReference type="Proteomes" id="UP000178585">
    <property type="component" value="Unassembled WGS sequence"/>
</dbReference>
<feature type="transmembrane region" description="Helical" evidence="1">
    <location>
        <begin position="113"/>
        <end position="137"/>
    </location>
</feature>
<evidence type="ECO:0000313" key="3">
    <source>
        <dbReference type="EMBL" id="OGC85947.1"/>
    </source>
</evidence>
<evidence type="ECO:0000256" key="1">
    <source>
        <dbReference type="SAM" id="Phobius"/>
    </source>
</evidence>
<dbReference type="AlphaFoldDB" id="A0A1F4XW59"/>
<accession>A0A1F4XW59</accession>
<dbReference type="Pfam" id="PF18895">
    <property type="entry name" value="T4SS_pilin"/>
    <property type="match status" value="1"/>
</dbReference>
<keyword evidence="1" id="KW-1133">Transmembrane helix</keyword>
<keyword evidence="1" id="KW-0472">Membrane</keyword>
<name>A0A1F4XW59_9BACT</name>
<feature type="signal peptide" evidence="2">
    <location>
        <begin position="1"/>
        <end position="26"/>
    </location>
</feature>
<sequence>MLAIKKEHLFIFIVLAALLIPAVSFAQSSSSGNISPSDNSGNVAPSGSSGNSIVILKNPLNNITGFCGFIKQLFLSAGALGVPIAVLFLVYAGFLFVWARGRPEALTKAKNNLFYTLFGIAIFFAAWMLALAIAATLAQFGVNIAGDCR</sequence>
<reference evidence="3 4" key="1">
    <citation type="journal article" date="2016" name="Nat. Commun.">
        <title>Thousands of microbial genomes shed light on interconnected biogeochemical processes in an aquifer system.</title>
        <authorList>
            <person name="Anantharaman K."/>
            <person name="Brown C.T."/>
            <person name="Hug L.A."/>
            <person name="Sharon I."/>
            <person name="Castelle C.J."/>
            <person name="Probst A.J."/>
            <person name="Thomas B.C."/>
            <person name="Singh A."/>
            <person name="Wilkins M.J."/>
            <person name="Karaoz U."/>
            <person name="Brodie E.L."/>
            <person name="Williams K.H."/>
            <person name="Hubbard S.S."/>
            <person name="Banfield J.F."/>
        </authorList>
    </citation>
    <scope>NUCLEOTIDE SEQUENCE [LARGE SCALE GENOMIC DNA]</scope>
</reference>
<comment type="caution">
    <text evidence="3">The sequence shown here is derived from an EMBL/GenBank/DDBJ whole genome shotgun (WGS) entry which is preliminary data.</text>
</comment>
<dbReference type="STRING" id="1797245.A2949_01210"/>
<feature type="transmembrane region" description="Helical" evidence="1">
    <location>
        <begin position="80"/>
        <end position="101"/>
    </location>
</feature>
<organism evidence="3 4">
    <name type="scientific">Candidatus Adlerbacteria bacterium RIFCSPLOWO2_01_FULL_54_21b</name>
    <dbReference type="NCBI Taxonomy" id="1797245"/>
    <lineage>
        <taxon>Bacteria</taxon>
        <taxon>Candidatus Adleribacteriota</taxon>
    </lineage>
</organism>
<gene>
    <name evidence="3" type="ORF">A2949_01210</name>
</gene>
<evidence type="ECO:0000313" key="4">
    <source>
        <dbReference type="Proteomes" id="UP000178585"/>
    </source>
</evidence>
<feature type="chain" id="PRO_5009515494" evidence="2">
    <location>
        <begin position="27"/>
        <end position="149"/>
    </location>
</feature>